<feature type="region of interest" description="Disordered" evidence="1">
    <location>
        <begin position="71"/>
        <end position="115"/>
    </location>
</feature>
<evidence type="ECO:0000313" key="3">
    <source>
        <dbReference type="EMBL" id="EDR05081.1"/>
    </source>
</evidence>
<keyword evidence="4" id="KW-1185">Reference proteome</keyword>
<dbReference type="OrthoDB" id="3176940at2759"/>
<sequence length="491" mass="56087">MKAFDFAVKMEGKSTVVLEAELKIKNGEELKQSDHGAVVEFLKLKDEEEQKDIKGLYPNTKVEFYQDVKPQWPLKEEQGDQKDGFKSDDKSTLSASRPAETNVIPGLPLAPSLEDDDDFDVNDFPIYPMEPLRNDDGATNMVHAMDEGQLVEDDRRMRVDQPTGTLEDVGRPFKGEMHQTTAVKKELRDDLSLLDLRPVKRQRLEFDGVLLPSPAEVRQRWASEEVKPAQANPSHEIEEMNKNVESWRNPKMKKQENFEMDPGVTSRRLLAAGINELLDLRLEDDLKDILVSRKFMSQRFGGSAQNSMPSIAQANFEKHGFKHFLYCNPSVQPMAPQIEGASGLFFDPDQIEGFTGGGVTYKLFTRLRTTPRAEWMYLGDYETIEAQPLSKAEWNEQEGKVKRKWANMISTDGWGSPVRKRISARKKYKCRNPTQEQLKNISDKPGGVTADEIHRAFDCGDEFLRAWVLKCVGFDKSLQRQVKEELKTWKP</sequence>
<name>B0DKK1_LACBS</name>
<proteinExistence type="predicted"/>
<feature type="domain" description="DUF6697" evidence="2">
    <location>
        <begin position="291"/>
        <end position="484"/>
    </location>
</feature>
<dbReference type="GeneID" id="6080112"/>
<feature type="compositionally biased region" description="Basic and acidic residues" evidence="1">
    <location>
        <begin position="74"/>
        <end position="91"/>
    </location>
</feature>
<protein>
    <submittedName>
        <fullName evidence="3">Predicted protein</fullName>
    </submittedName>
</protein>
<accession>B0DKK1</accession>
<dbReference type="InterPro" id="IPR046520">
    <property type="entry name" value="DUF6697"/>
</dbReference>
<evidence type="ECO:0000259" key="2">
    <source>
        <dbReference type="Pfam" id="PF20411"/>
    </source>
</evidence>
<dbReference type="HOGENOM" id="CLU_490954_0_0_1"/>
<dbReference type="AlphaFoldDB" id="B0DKK1"/>
<dbReference type="RefSeq" id="XP_001884471.1">
    <property type="nucleotide sequence ID" value="XM_001884436.1"/>
</dbReference>
<dbReference type="KEGG" id="lbc:LACBIDRAFT_303880"/>
<dbReference type="InParanoid" id="B0DKK1"/>
<dbReference type="EMBL" id="DS547115">
    <property type="protein sequence ID" value="EDR05081.1"/>
    <property type="molecule type" value="Genomic_DNA"/>
</dbReference>
<evidence type="ECO:0000256" key="1">
    <source>
        <dbReference type="SAM" id="MobiDB-lite"/>
    </source>
</evidence>
<dbReference type="Proteomes" id="UP000001194">
    <property type="component" value="Unassembled WGS sequence"/>
</dbReference>
<evidence type="ECO:0000313" key="4">
    <source>
        <dbReference type="Proteomes" id="UP000001194"/>
    </source>
</evidence>
<reference evidence="3 4" key="1">
    <citation type="journal article" date="2008" name="Nature">
        <title>The genome of Laccaria bicolor provides insights into mycorrhizal symbiosis.</title>
        <authorList>
            <person name="Martin F."/>
            <person name="Aerts A."/>
            <person name="Ahren D."/>
            <person name="Brun A."/>
            <person name="Danchin E.G.J."/>
            <person name="Duchaussoy F."/>
            <person name="Gibon J."/>
            <person name="Kohler A."/>
            <person name="Lindquist E."/>
            <person name="Pereda V."/>
            <person name="Salamov A."/>
            <person name="Shapiro H.J."/>
            <person name="Wuyts J."/>
            <person name="Blaudez D."/>
            <person name="Buee M."/>
            <person name="Brokstein P."/>
            <person name="Canbaeck B."/>
            <person name="Cohen D."/>
            <person name="Courty P.E."/>
            <person name="Coutinho P.M."/>
            <person name="Delaruelle C."/>
            <person name="Detter J.C."/>
            <person name="Deveau A."/>
            <person name="DiFazio S."/>
            <person name="Duplessis S."/>
            <person name="Fraissinet-Tachet L."/>
            <person name="Lucic E."/>
            <person name="Frey-Klett P."/>
            <person name="Fourrey C."/>
            <person name="Feussner I."/>
            <person name="Gay G."/>
            <person name="Grimwood J."/>
            <person name="Hoegger P.J."/>
            <person name="Jain P."/>
            <person name="Kilaru S."/>
            <person name="Labbe J."/>
            <person name="Lin Y.C."/>
            <person name="Legue V."/>
            <person name="Le Tacon F."/>
            <person name="Marmeisse R."/>
            <person name="Melayah D."/>
            <person name="Montanini B."/>
            <person name="Muratet M."/>
            <person name="Nehls U."/>
            <person name="Niculita-Hirzel H."/>
            <person name="Oudot-Le Secq M.P."/>
            <person name="Peter M."/>
            <person name="Quesneville H."/>
            <person name="Rajashekar B."/>
            <person name="Reich M."/>
            <person name="Rouhier N."/>
            <person name="Schmutz J."/>
            <person name="Yin T."/>
            <person name="Chalot M."/>
            <person name="Henrissat B."/>
            <person name="Kuees U."/>
            <person name="Lucas S."/>
            <person name="Van de Peer Y."/>
            <person name="Podila G.K."/>
            <person name="Polle A."/>
            <person name="Pukkila P.J."/>
            <person name="Richardson P.M."/>
            <person name="Rouze P."/>
            <person name="Sanders I.R."/>
            <person name="Stajich J.E."/>
            <person name="Tunlid A."/>
            <person name="Tuskan G."/>
            <person name="Grigoriev I.V."/>
        </authorList>
    </citation>
    <scope>NUCLEOTIDE SEQUENCE [LARGE SCALE GENOMIC DNA]</scope>
    <source>
        <strain evidence="4">S238N-H82 / ATCC MYA-4686</strain>
    </source>
</reference>
<dbReference type="Pfam" id="PF20411">
    <property type="entry name" value="DUF6697"/>
    <property type="match status" value="1"/>
</dbReference>
<organism evidence="4">
    <name type="scientific">Laccaria bicolor (strain S238N-H82 / ATCC MYA-4686)</name>
    <name type="common">Bicoloured deceiver</name>
    <name type="synonym">Laccaria laccata var. bicolor</name>
    <dbReference type="NCBI Taxonomy" id="486041"/>
    <lineage>
        <taxon>Eukaryota</taxon>
        <taxon>Fungi</taxon>
        <taxon>Dikarya</taxon>
        <taxon>Basidiomycota</taxon>
        <taxon>Agaricomycotina</taxon>
        <taxon>Agaricomycetes</taxon>
        <taxon>Agaricomycetidae</taxon>
        <taxon>Agaricales</taxon>
        <taxon>Agaricineae</taxon>
        <taxon>Hydnangiaceae</taxon>
        <taxon>Laccaria</taxon>
    </lineage>
</organism>
<gene>
    <name evidence="3" type="ORF">LACBIDRAFT_303880</name>
</gene>